<reference evidence="1 2" key="1">
    <citation type="journal article" date="2018" name="Nat. Genet.">
        <title>The Rosa genome provides new insights in the design of modern roses.</title>
        <authorList>
            <person name="Bendahmane M."/>
        </authorList>
    </citation>
    <scope>NUCLEOTIDE SEQUENCE [LARGE SCALE GENOMIC DNA]</scope>
    <source>
        <strain evidence="2">cv. Old Blush</strain>
    </source>
</reference>
<accession>A0A2P6R5B2</accession>
<dbReference type="PANTHER" id="PTHR34145:SF68">
    <property type="entry name" value="FBD DOMAIN-CONTAINING PROTEIN"/>
    <property type="match status" value="1"/>
</dbReference>
<dbReference type="AlphaFoldDB" id="A0A2P6R5B2"/>
<dbReference type="EMBL" id="PDCK01000041">
    <property type="protein sequence ID" value="PRQ41626.1"/>
    <property type="molecule type" value="Genomic_DNA"/>
</dbReference>
<keyword evidence="2" id="KW-1185">Reference proteome</keyword>
<dbReference type="OMA" id="KERCRID"/>
<dbReference type="InterPro" id="IPR053772">
    <property type="entry name" value="At1g61320/At1g61330-like"/>
</dbReference>
<gene>
    <name evidence="1" type="ORF">RchiOBHm_Chr3g0448841</name>
</gene>
<protein>
    <recommendedName>
        <fullName evidence="3">FBD domain-containing protein</fullName>
    </recommendedName>
</protein>
<dbReference type="PANTHER" id="PTHR34145">
    <property type="entry name" value="OS02G0105600 PROTEIN"/>
    <property type="match status" value="1"/>
</dbReference>
<organism evidence="1 2">
    <name type="scientific">Rosa chinensis</name>
    <name type="common">China rose</name>
    <dbReference type="NCBI Taxonomy" id="74649"/>
    <lineage>
        <taxon>Eukaryota</taxon>
        <taxon>Viridiplantae</taxon>
        <taxon>Streptophyta</taxon>
        <taxon>Embryophyta</taxon>
        <taxon>Tracheophyta</taxon>
        <taxon>Spermatophyta</taxon>
        <taxon>Magnoliopsida</taxon>
        <taxon>eudicotyledons</taxon>
        <taxon>Gunneridae</taxon>
        <taxon>Pentapetalae</taxon>
        <taxon>rosids</taxon>
        <taxon>fabids</taxon>
        <taxon>Rosales</taxon>
        <taxon>Rosaceae</taxon>
        <taxon>Rosoideae</taxon>
        <taxon>Rosoideae incertae sedis</taxon>
        <taxon>Rosa</taxon>
    </lineage>
</organism>
<dbReference type="Gramene" id="PRQ41626">
    <property type="protein sequence ID" value="PRQ41626"/>
    <property type="gene ID" value="RchiOBHm_Chr3g0448841"/>
</dbReference>
<evidence type="ECO:0000313" key="2">
    <source>
        <dbReference type="Proteomes" id="UP000238479"/>
    </source>
</evidence>
<name>A0A2P6R5B2_ROSCH</name>
<proteinExistence type="predicted"/>
<evidence type="ECO:0000313" key="1">
    <source>
        <dbReference type="EMBL" id="PRQ41626.1"/>
    </source>
</evidence>
<comment type="caution">
    <text evidence="1">The sequence shown here is derived from an EMBL/GenBank/DDBJ whole genome shotgun (WGS) entry which is preliminary data.</text>
</comment>
<sequence>MFGFQVNNENYAFPILENLEHLELFVHPDYDLGLRHLTSFMEASPYMQRPVLKLGFSPPYCIYGGRAEKAVECPHRYLKVVEIVGYRCHEHTLRHVKYMINNVVALEKIIVDPVKRWLYGPKMDRETRVIVDEAKARALTHLEEEIPSIIEFVCP</sequence>
<evidence type="ECO:0008006" key="3">
    <source>
        <dbReference type="Google" id="ProtNLM"/>
    </source>
</evidence>
<dbReference type="Proteomes" id="UP000238479">
    <property type="component" value="Chromosome 3"/>
</dbReference>